<name>A0A7W3JV15_9MICO</name>
<gene>
    <name evidence="1" type="ORF">FB555_001884</name>
</gene>
<protein>
    <submittedName>
        <fullName evidence="1">Uncharacterized protein</fullName>
    </submittedName>
</protein>
<dbReference type="AlphaFoldDB" id="A0A7W3JV15"/>
<dbReference type="Proteomes" id="UP000524237">
    <property type="component" value="Unassembled WGS sequence"/>
</dbReference>
<sequence length="36" mass="3879">MSYVATLVVHEAVTKGDALAPKHTSQLVIREGVIPF</sequence>
<proteinExistence type="predicted"/>
<comment type="caution">
    <text evidence="1">The sequence shown here is derived from an EMBL/GenBank/DDBJ whole genome shotgun (WGS) entry which is preliminary data.</text>
</comment>
<dbReference type="EMBL" id="JACGWU010000007">
    <property type="protein sequence ID" value="MBA8829768.1"/>
    <property type="molecule type" value="Genomic_DNA"/>
</dbReference>
<keyword evidence="2" id="KW-1185">Reference proteome</keyword>
<evidence type="ECO:0000313" key="1">
    <source>
        <dbReference type="EMBL" id="MBA8829768.1"/>
    </source>
</evidence>
<reference evidence="1 2" key="1">
    <citation type="submission" date="2020-07" db="EMBL/GenBank/DDBJ databases">
        <title>Sequencing the genomes of 1000 actinobacteria strains.</title>
        <authorList>
            <person name="Klenk H.-P."/>
        </authorList>
    </citation>
    <scope>NUCLEOTIDE SEQUENCE [LARGE SCALE GENOMIC DNA]</scope>
    <source>
        <strain evidence="1 2">DSM 23737</strain>
    </source>
</reference>
<organism evidence="1 2">
    <name type="scientific">Alpinimonas psychrophila</name>
    <dbReference type="NCBI Taxonomy" id="748908"/>
    <lineage>
        <taxon>Bacteria</taxon>
        <taxon>Bacillati</taxon>
        <taxon>Actinomycetota</taxon>
        <taxon>Actinomycetes</taxon>
        <taxon>Micrococcales</taxon>
        <taxon>Microbacteriaceae</taxon>
        <taxon>Alpinimonas</taxon>
    </lineage>
</organism>
<evidence type="ECO:0000313" key="2">
    <source>
        <dbReference type="Proteomes" id="UP000524237"/>
    </source>
</evidence>
<accession>A0A7W3JV15</accession>